<dbReference type="AlphaFoldDB" id="A0A0K0D9W4"/>
<evidence type="ECO:0000313" key="1">
    <source>
        <dbReference type="Proteomes" id="UP000035642"/>
    </source>
</evidence>
<reference evidence="1" key="1">
    <citation type="submission" date="2012-09" db="EMBL/GenBank/DDBJ databases">
        <authorList>
            <person name="Martin A.A."/>
        </authorList>
    </citation>
    <scope>NUCLEOTIDE SEQUENCE</scope>
</reference>
<evidence type="ECO:0000313" key="2">
    <source>
        <dbReference type="WBParaSite" id="ACAC_0000697201-mRNA-1"/>
    </source>
</evidence>
<dbReference type="Proteomes" id="UP000035642">
    <property type="component" value="Unassembled WGS sequence"/>
</dbReference>
<dbReference type="WBParaSite" id="ACAC_0000697201-mRNA-1">
    <property type="protein sequence ID" value="ACAC_0000697201-mRNA-1"/>
    <property type="gene ID" value="ACAC_0000697201"/>
</dbReference>
<sequence length="199" mass="22904">MSLLSQNFTRDQTTVSFVQDFIFRGKEKKTTTNWDLLSSLVGCWEGAVVDNIDEEYDRHNEHLHVSAMKAESSKVLELIRQHGIVRAAGNREVTSELAKQCRQAIKDDLKMRRAVVMAEAIEAGKSIRKARRSFANYKNKMTVLRRPYGTVIASRKATEKIIHEYYSDIFDSRIHLSSYNSVQKGNGENHPRFLLRSLR</sequence>
<proteinExistence type="predicted"/>
<keyword evidence="1" id="KW-1185">Reference proteome</keyword>
<name>A0A0K0D9W4_ANGCA</name>
<protein>
    <submittedName>
        <fullName evidence="2">Transposase</fullName>
    </submittedName>
</protein>
<organism evidence="1 2">
    <name type="scientific">Angiostrongylus cantonensis</name>
    <name type="common">Rat lungworm</name>
    <dbReference type="NCBI Taxonomy" id="6313"/>
    <lineage>
        <taxon>Eukaryota</taxon>
        <taxon>Metazoa</taxon>
        <taxon>Ecdysozoa</taxon>
        <taxon>Nematoda</taxon>
        <taxon>Chromadorea</taxon>
        <taxon>Rhabditida</taxon>
        <taxon>Rhabditina</taxon>
        <taxon>Rhabditomorpha</taxon>
        <taxon>Strongyloidea</taxon>
        <taxon>Metastrongylidae</taxon>
        <taxon>Angiostrongylus</taxon>
    </lineage>
</organism>
<reference evidence="2" key="2">
    <citation type="submission" date="2017-02" db="UniProtKB">
        <authorList>
            <consortium name="WormBaseParasite"/>
        </authorList>
    </citation>
    <scope>IDENTIFICATION</scope>
</reference>
<accession>A0A0K0D9W4</accession>